<evidence type="ECO:0000313" key="3">
    <source>
        <dbReference type="Proteomes" id="UP000251313"/>
    </source>
</evidence>
<accession>A0AB38G062</accession>
<dbReference type="Proteomes" id="UP000251313">
    <property type="component" value="Unassembled WGS sequence"/>
</dbReference>
<dbReference type="AlphaFoldDB" id="A0AB38G062"/>
<keyword evidence="4" id="KW-1185">Reference proteome</keyword>
<sequence>MRIFSLLSSFLPFPWEREDWGKDTGSCPKSRKTPLNTIYNLQLTIL</sequence>
<comment type="caution">
    <text evidence="2">The sequence shown here is derived from an EMBL/GenBank/DDBJ whole genome shotgun (WGS) entry which is preliminary data.</text>
</comment>
<name>A0AB38G062_9ENTR</name>
<evidence type="ECO:0000313" key="2">
    <source>
        <dbReference type="EMBL" id="SQA64322.1"/>
    </source>
</evidence>
<dbReference type="Proteomes" id="UP000267341">
    <property type="component" value="Unassembled WGS sequence"/>
</dbReference>
<reference evidence="2 3" key="1">
    <citation type="submission" date="2018-06" db="EMBL/GenBank/DDBJ databases">
        <authorList>
            <consortium name="Pathogen Informatics"/>
            <person name="Doyle S."/>
        </authorList>
    </citation>
    <scope>NUCLEOTIDE SEQUENCE [LARGE SCALE GENOMIC DNA]</scope>
    <source>
        <strain evidence="2 3">NCTC11967</strain>
    </source>
</reference>
<dbReference type="EMBL" id="RBIZ01000006">
    <property type="protein sequence ID" value="RKR53374.1"/>
    <property type="molecule type" value="Genomic_DNA"/>
</dbReference>
<protein>
    <recommendedName>
        <fullName evidence="5">Addiction module toxin RelE</fullName>
    </recommendedName>
</protein>
<proteinExistence type="predicted"/>
<evidence type="ECO:0008006" key="5">
    <source>
        <dbReference type="Google" id="ProtNLM"/>
    </source>
</evidence>
<reference evidence="1 4" key="2">
    <citation type="submission" date="2018-10" db="EMBL/GenBank/DDBJ databases">
        <title>Genomic Encyclopedia of Type Strains, Phase IV (KMG-IV): sequencing the most valuable type-strain genomes for metagenomic binning, comparative biology and taxonomic classification.</title>
        <authorList>
            <person name="Goeker M."/>
        </authorList>
    </citation>
    <scope>NUCLEOTIDE SEQUENCE [LARGE SCALE GENOMIC DNA]</scope>
    <source>
        <strain evidence="1 4">DSM 5079</strain>
    </source>
</reference>
<evidence type="ECO:0000313" key="4">
    <source>
        <dbReference type="Proteomes" id="UP000267341"/>
    </source>
</evidence>
<dbReference type="EMBL" id="UAVL01000018">
    <property type="protein sequence ID" value="SQA64322.1"/>
    <property type="molecule type" value="Genomic_DNA"/>
</dbReference>
<evidence type="ECO:0000313" key="1">
    <source>
        <dbReference type="EMBL" id="RKR53374.1"/>
    </source>
</evidence>
<organism evidence="2 3">
    <name type="scientific">Yokenella regensburgei</name>
    <dbReference type="NCBI Taxonomy" id="158877"/>
    <lineage>
        <taxon>Bacteria</taxon>
        <taxon>Pseudomonadati</taxon>
        <taxon>Pseudomonadota</taxon>
        <taxon>Gammaproteobacteria</taxon>
        <taxon>Enterobacterales</taxon>
        <taxon>Enterobacteriaceae</taxon>
        <taxon>Yokenella</taxon>
    </lineage>
</organism>
<gene>
    <name evidence="1" type="ORF">C7387_3827</name>
    <name evidence="2" type="ORF">NCTC11967_03422</name>
</gene>